<dbReference type="InterPro" id="IPR002347">
    <property type="entry name" value="SDR_fam"/>
</dbReference>
<dbReference type="EMBL" id="CP055900">
    <property type="protein sequence ID" value="QKX59281.1"/>
    <property type="molecule type" value="Genomic_DNA"/>
</dbReference>
<reference evidence="3" key="1">
    <citation type="submission" date="2020-06" db="EMBL/GenBank/DDBJ databases">
        <title>A chromosome-scale genome assembly of Talaromyces rugulosus W13939.</title>
        <authorList>
            <person name="Wang B."/>
            <person name="Guo L."/>
            <person name="Ye K."/>
            <person name="Wang L."/>
        </authorList>
    </citation>
    <scope>NUCLEOTIDE SEQUENCE [LARGE SCALE GENOMIC DNA]</scope>
    <source>
        <strain evidence="3">W13939</strain>
    </source>
</reference>
<dbReference type="SUPFAM" id="SSF51735">
    <property type="entry name" value="NAD(P)-binding Rossmann-fold domains"/>
    <property type="match status" value="1"/>
</dbReference>
<dbReference type="PANTHER" id="PTHR43157">
    <property type="entry name" value="PHOSPHATIDYLINOSITOL-GLYCAN BIOSYNTHESIS CLASS F PROTEIN-RELATED"/>
    <property type="match status" value="1"/>
</dbReference>
<evidence type="ECO:0000256" key="1">
    <source>
        <dbReference type="ARBA" id="ARBA00023002"/>
    </source>
</evidence>
<keyword evidence="1" id="KW-0560">Oxidoreductase</keyword>
<organism evidence="2 3">
    <name type="scientific">Talaromyces rugulosus</name>
    <name type="common">Penicillium rugulosum</name>
    <dbReference type="NCBI Taxonomy" id="121627"/>
    <lineage>
        <taxon>Eukaryota</taxon>
        <taxon>Fungi</taxon>
        <taxon>Dikarya</taxon>
        <taxon>Ascomycota</taxon>
        <taxon>Pezizomycotina</taxon>
        <taxon>Eurotiomycetes</taxon>
        <taxon>Eurotiomycetidae</taxon>
        <taxon>Eurotiales</taxon>
        <taxon>Trichocomaceae</taxon>
        <taxon>Talaromyces</taxon>
        <taxon>Talaromyces sect. Islandici</taxon>
    </lineage>
</organism>
<proteinExistence type="predicted"/>
<evidence type="ECO:0000313" key="2">
    <source>
        <dbReference type="EMBL" id="QKX59281.1"/>
    </source>
</evidence>
<gene>
    <name evidence="2" type="ORF">TRUGW13939_06413</name>
</gene>
<dbReference type="Gene3D" id="3.40.50.720">
    <property type="entry name" value="NAD(P)-binding Rossmann-like Domain"/>
    <property type="match status" value="1"/>
</dbReference>
<dbReference type="Pfam" id="PF00106">
    <property type="entry name" value="adh_short"/>
    <property type="match status" value="1"/>
</dbReference>
<keyword evidence="3" id="KW-1185">Reference proteome</keyword>
<evidence type="ECO:0000313" key="3">
    <source>
        <dbReference type="Proteomes" id="UP000509510"/>
    </source>
</evidence>
<evidence type="ECO:0008006" key="4">
    <source>
        <dbReference type="Google" id="ProtNLM"/>
    </source>
</evidence>
<dbReference type="KEGG" id="trg:TRUGW13939_06413"/>
<dbReference type="InterPro" id="IPR036291">
    <property type="entry name" value="NAD(P)-bd_dom_sf"/>
</dbReference>
<dbReference type="PANTHER" id="PTHR43157:SF35">
    <property type="entry name" value="DEHYDROGENASE_REDUCTASE FAMILY PROTEIN, PUTATIVE-RELATED"/>
    <property type="match status" value="1"/>
</dbReference>
<dbReference type="GeneID" id="55993908"/>
<dbReference type="AlphaFoldDB" id="A0A7H8R0S6"/>
<protein>
    <recommendedName>
        <fullName evidence="4">Short-chain dehydrogenase/reductase family protein</fullName>
    </recommendedName>
</protein>
<accession>A0A7H8R0S6</accession>
<dbReference type="OrthoDB" id="191139at2759"/>
<dbReference type="RefSeq" id="XP_035345459.1">
    <property type="nucleotide sequence ID" value="XM_035489566.1"/>
</dbReference>
<dbReference type="PRINTS" id="PR00081">
    <property type="entry name" value="GDHRDH"/>
</dbReference>
<sequence length="343" mass="37587">MGLSKDMQPISSPFFPHIFFKNQFRSKPTWPPKDTSLAGKVAIVTGANQGLGLEASDQLLSLSLSRLIIAVRSVAKGEAAANALRAKYPQATIDVFQLDMSSYSSIQAFAGQIKQLDHVDIAILNAGVRKTKLELDPNTGHEETIQVNYISAVLLCILLLPILKQKSTPQQPGRISIVGSGLAFQSKFRSRTASPLLSSFDDPKNFDILDQYNTSKLLGMMFLWKLDEYVSADDVVVNLVDPGFVNGTSLSRDLSPVVSVLMAVWKNVTARSLKVGASTYVDAVVLKGKESHGSYIMSWEISPFVGVLYTPEGQQITKRLWQETMAELRFADVQGILDGLKGY</sequence>
<name>A0A7H8R0S6_TALRU</name>
<dbReference type="Proteomes" id="UP000509510">
    <property type="component" value="Chromosome III"/>
</dbReference>
<dbReference type="GO" id="GO:0016491">
    <property type="term" value="F:oxidoreductase activity"/>
    <property type="evidence" value="ECO:0007669"/>
    <property type="project" value="UniProtKB-KW"/>
</dbReference>